<keyword evidence="3 7" id="KW-0812">Transmembrane</keyword>
<keyword evidence="2" id="KW-1003">Cell membrane</keyword>
<dbReference type="EMBL" id="KF901200">
    <property type="protein sequence ID" value="AIF21884.1"/>
    <property type="molecule type" value="Genomic_DNA"/>
</dbReference>
<evidence type="ECO:0000256" key="6">
    <source>
        <dbReference type="ARBA" id="ARBA00038076"/>
    </source>
</evidence>
<evidence type="ECO:0000313" key="9">
    <source>
        <dbReference type="EMBL" id="AIF21884.1"/>
    </source>
</evidence>
<keyword evidence="5 7" id="KW-0472">Membrane</keyword>
<evidence type="ECO:0000256" key="4">
    <source>
        <dbReference type="ARBA" id="ARBA00022989"/>
    </source>
</evidence>
<evidence type="ECO:0000256" key="1">
    <source>
        <dbReference type="ARBA" id="ARBA00004651"/>
    </source>
</evidence>
<feature type="transmembrane region" description="Helical" evidence="7">
    <location>
        <begin position="423"/>
        <end position="454"/>
    </location>
</feature>
<feature type="domain" description="ABC3 transporter permease C-terminal" evidence="8">
    <location>
        <begin position="898"/>
        <end position="1017"/>
    </location>
</feature>
<feature type="transmembrane region" description="Helical" evidence="7">
    <location>
        <begin position="627"/>
        <end position="646"/>
    </location>
</feature>
<sequence length="1033" mass="112606">MNLKSLPDATRIAILSAWRGRARGAAVFSGVFLASLVITTVLAYGAGLMSLFLTTAVEYEEYDYRVEMHYPMDGKNRTTDVFAFESICEDILLIDGATDCSITAGLQGRHTDSFWGRDVPQQTLELMSIDGPDSNWTNIDLSCAGCDDNGPPTNGYRAVRMIGDEAFDGPMYDRHSQRVISGEWPTSGEDAVNNRSVVIPASIANSAQVDVGDSFSIFNFTYNSNSTLPCEEVDVDGNPKDATGFFQSAYGFDNEYEFCRVTISLENLTVAAIFDDRTYSSPLISNQPVYIPWSLLSSEQMVELMAGDHTYLAVTFDRLQLDTSSTSAAESDLRSWKNQIDGYYDSDNDGVNDIRIRGVDMIGSVIGFLQILLYFVQAFDYIIMIPIIFLSLSVLIYGLILSLEQRRREIAVNRVMGASSKGLTRMVLAEMTVISTTAWFAGYLIAIFAVPFILSSDGFMQFDVSWSDCLGLSNGDCNLVDTPSLTLKSTILTAILTIGISVGFSFFRTRDFLRTEISEGVAMVSKANRSWFWLHVLVFLVGFIALLDYYFDKSSSIDYNIISNAILDGLMTVFGPFLLWIGGALVLAKLGAKGPQLMQLLLSRTPLIKDIKRGISGSGSAEGVGRLAFIIVLTLSIVTMAAVQGYTGTAVDEKAVDLSVGSDLQVTFANPLNESEAISIVSQAWEQGDSNLNPEINAATVIQLFASLSDDEYNVVTVWVVTDEAVDVLHWSNQALPGDDYHSSLNLLKQEGTFTHGSSSKFQLDVSTGNTYSFDMVTNPFTGETTSKSLIDLGQHSWVPGMPSNLAANVIFIGESTARSWLNNPPFISDDNIQSSTWFFSLEGLLEEKDGDNLEQLSIQLSTNEQVSSVTDWSTSHDEVSKSGGLIFGTPGLLSLQFVVSAMAAVASSFVFLSIVLNQRRKELSILQAIGASPSQVMRLVLFEILSITIVSMLLGGLLGIGISYGFNGLFNLFGLIFQTFGGAGTPIDRDLIWPILELFQVGGILLLFVLVALLATTRKAIGSDLATVLKGE</sequence>
<feature type="transmembrane region" description="Helical" evidence="7">
    <location>
        <begin position="898"/>
        <end position="919"/>
    </location>
</feature>
<evidence type="ECO:0000256" key="7">
    <source>
        <dbReference type="SAM" id="Phobius"/>
    </source>
</evidence>
<evidence type="ECO:0000256" key="5">
    <source>
        <dbReference type="ARBA" id="ARBA00023136"/>
    </source>
</evidence>
<comment type="similarity">
    <text evidence="6">Belongs to the ABC-4 integral membrane protein family.</text>
</comment>
<dbReference type="PANTHER" id="PTHR30572:SF4">
    <property type="entry name" value="ABC TRANSPORTER PERMEASE YTRF"/>
    <property type="match status" value="1"/>
</dbReference>
<feature type="transmembrane region" description="Helical" evidence="7">
    <location>
        <begin position="530"/>
        <end position="551"/>
    </location>
</feature>
<feature type="domain" description="ABC3 transporter permease C-terminal" evidence="8">
    <location>
        <begin position="382"/>
        <end position="470"/>
    </location>
</feature>
<feature type="transmembrane region" description="Helical" evidence="7">
    <location>
        <begin position="382"/>
        <end position="403"/>
    </location>
</feature>
<feature type="transmembrane region" description="Helical" evidence="7">
    <location>
        <begin position="25"/>
        <end position="44"/>
    </location>
</feature>
<dbReference type="InterPro" id="IPR003838">
    <property type="entry name" value="ABC3_permease_C"/>
</dbReference>
<dbReference type="Pfam" id="PF02687">
    <property type="entry name" value="FtsX"/>
    <property type="match status" value="2"/>
</dbReference>
<feature type="transmembrane region" description="Helical" evidence="7">
    <location>
        <begin position="571"/>
        <end position="592"/>
    </location>
</feature>
<dbReference type="GO" id="GO:0005886">
    <property type="term" value="C:plasma membrane"/>
    <property type="evidence" value="ECO:0007669"/>
    <property type="project" value="UniProtKB-SubCell"/>
</dbReference>
<comment type="subcellular location">
    <subcellularLocation>
        <location evidence="1">Cell membrane</location>
        <topology evidence="1">Multi-pass membrane protein</topology>
    </subcellularLocation>
</comment>
<evidence type="ECO:0000256" key="3">
    <source>
        <dbReference type="ARBA" id="ARBA00022692"/>
    </source>
</evidence>
<accession>A0A075I1Q5</accession>
<proteinExistence type="inferred from homology"/>
<keyword evidence="4 7" id="KW-1133">Transmembrane helix</keyword>
<organism evidence="9">
    <name type="scientific">uncultured marine group II/III euryarchaeote SAT1000_06_E06</name>
    <dbReference type="NCBI Taxonomy" id="1456554"/>
    <lineage>
        <taxon>Archaea</taxon>
        <taxon>Methanobacteriati</taxon>
        <taxon>Methanobacteriota</taxon>
        <taxon>environmental samples</taxon>
    </lineage>
</organism>
<dbReference type="AlphaFoldDB" id="A0A075I1Q5"/>
<dbReference type="InterPro" id="IPR050250">
    <property type="entry name" value="Macrolide_Exporter_MacB"/>
</dbReference>
<feature type="transmembrane region" description="Helical" evidence="7">
    <location>
        <begin position="940"/>
        <end position="967"/>
    </location>
</feature>
<evidence type="ECO:0000259" key="8">
    <source>
        <dbReference type="Pfam" id="PF02687"/>
    </source>
</evidence>
<reference evidence="9" key="1">
    <citation type="journal article" date="2014" name="Genome Biol. Evol.">
        <title>Pangenome evidence for extensive interdomain horizontal transfer affecting lineage core and shell genes in uncultured planktonic thaumarchaeota and euryarchaeota.</title>
        <authorList>
            <person name="Deschamps P."/>
            <person name="Zivanovic Y."/>
            <person name="Moreira D."/>
            <person name="Rodriguez-Valera F."/>
            <person name="Lopez-Garcia P."/>
        </authorList>
    </citation>
    <scope>NUCLEOTIDE SEQUENCE</scope>
</reference>
<name>A0A075I1Q5_9EURY</name>
<evidence type="ECO:0000256" key="2">
    <source>
        <dbReference type="ARBA" id="ARBA00022475"/>
    </source>
</evidence>
<dbReference type="PANTHER" id="PTHR30572">
    <property type="entry name" value="MEMBRANE COMPONENT OF TRANSPORTER-RELATED"/>
    <property type="match status" value="1"/>
</dbReference>
<feature type="transmembrane region" description="Helical" evidence="7">
    <location>
        <begin position="491"/>
        <end position="509"/>
    </location>
</feature>
<feature type="transmembrane region" description="Helical" evidence="7">
    <location>
        <begin position="992"/>
        <end position="1016"/>
    </location>
</feature>
<dbReference type="GO" id="GO:0022857">
    <property type="term" value="F:transmembrane transporter activity"/>
    <property type="evidence" value="ECO:0007669"/>
    <property type="project" value="TreeGrafter"/>
</dbReference>
<protein>
    <recommendedName>
        <fullName evidence="8">ABC3 transporter permease C-terminal domain-containing protein</fullName>
    </recommendedName>
</protein>